<dbReference type="EMBL" id="RAWB01001176">
    <property type="protein sequence ID" value="RKH32876.1"/>
    <property type="molecule type" value="Genomic_DNA"/>
</dbReference>
<dbReference type="PRINTS" id="PR00702">
    <property type="entry name" value="ACRIFLAVINRP"/>
</dbReference>
<dbReference type="PANTHER" id="PTHR32063">
    <property type="match status" value="1"/>
</dbReference>
<organism evidence="2 3">
    <name type="scientific">Corallococcus llansteffanensis</name>
    <dbReference type="NCBI Taxonomy" id="2316731"/>
    <lineage>
        <taxon>Bacteria</taxon>
        <taxon>Pseudomonadati</taxon>
        <taxon>Myxococcota</taxon>
        <taxon>Myxococcia</taxon>
        <taxon>Myxococcales</taxon>
        <taxon>Cystobacterineae</taxon>
        <taxon>Myxococcaceae</taxon>
        <taxon>Corallococcus</taxon>
    </lineage>
</organism>
<feature type="non-terminal residue" evidence="2">
    <location>
        <position position="154"/>
    </location>
</feature>
<dbReference type="RefSeq" id="WP_208723388.1">
    <property type="nucleotide sequence ID" value="NZ_RAWB01001176.1"/>
</dbReference>
<dbReference type="PANTHER" id="PTHR32063:SF24">
    <property type="entry name" value="CATION EFFLUX SYSTEM (ACRB_ACRD_ACRF FAMILY)"/>
    <property type="match status" value="1"/>
</dbReference>
<dbReference type="SUPFAM" id="SSF82866">
    <property type="entry name" value="Multidrug efflux transporter AcrB transmembrane domain"/>
    <property type="match status" value="1"/>
</dbReference>
<name>A0A3A8MLH4_9BACT</name>
<protein>
    <submittedName>
        <fullName evidence="2">CusA/CzcA family heavy metal efflux RND transporter</fullName>
    </submittedName>
</protein>
<dbReference type="AlphaFoldDB" id="A0A3A8MLH4"/>
<feature type="non-terminal residue" evidence="2">
    <location>
        <position position="1"/>
    </location>
</feature>
<proteinExistence type="predicted"/>
<sequence>DVDIGRELRTGAATENGKEVVLGTVFMLIGENSRAVSQAVDKKMAEINRTLPAGVKAVTVYDRTVLVDTAIATVKKNLLEGATLVIAILFLFLGNIRAAVITAMVIPLAMLFTFTGMVSYKISANLMSLGALDFGIIIDGAVVIVENCVRRLAH</sequence>
<evidence type="ECO:0000313" key="3">
    <source>
        <dbReference type="Proteomes" id="UP000272888"/>
    </source>
</evidence>
<feature type="transmembrane region" description="Helical" evidence="1">
    <location>
        <begin position="84"/>
        <end position="114"/>
    </location>
</feature>
<dbReference type="Gene3D" id="3.30.70.1320">
    <property type="entry name" value="Multidrug efflux transporter AcrB pore domain like"/>
    <property type="match status" value="1"/>
</dbReference>
<keyword evidence="1" id="KW-0472">Membrane</keyword>
<accession>A0A3A8MLH4</accession>
<dbReference type="Gene3D" id="3.30.2090.10">
    <property type="entry name" value="Multidrug efflux transporter AcrB TolC docking domain, DN and DC subdomains"/>
    <property type="match status" value="1"/>
</dbReference>
<feature type="transmembrane region" description="Helical" evidence="1">
    <location>
        <begin position="126"/>
        <end position="145"/>
    </location>
</feature>
<dbReference type="GO" id="GO:0005886">
    <property type="term" value="C:plasma membrane"/>
    <property type="evidence" value="ECO:0007669"/>
    <property type="project" value="TreeGrafter"/>
</dbReference>
<reference evidence="3" key="1">
    <citation type="submission" date="2018-09" db="EMBL/GenBank/DDBJ databases">
        <authorList>
            <person name="Livingstone P.G."/>
            <person name="Whitworth D.E."/>
        </authorList>
    </citation>
    <scope>NUCLEOTIDE SEQUENCE [LARGE SCALE GENOMIC DNA]</scope>
    <source>
        <strain evidence="3">CA051B</strain>
    </source>
</reference>
<dbReference type="GO" id="GO:0042910">
    <property type="term" value="F:xenobiotic transmembrane transporter activity"/>
    <property type="evidence" value="ECO:0007669"/>
    <property type="project" value="TreeGrafter"/>
</dbReference>
<keyword evidence="3" id="KW-1185">Reference proteome</keyword>
<dbReference type="Gene3D" id="1.20.1640.10">
    <property type="entry name" value="Multidrug efflux transporter AcrB transmembrane domain"/>
    <property type="match status" value="1"/>
</dbReference>
<dbReference type="InterPro" id="IPR001036">
    <property type="entry name" value="Acrflvin-R"/>
</dbReference>
<evidence type="ECO:0000256" key="1">
    <source>
        <dbReference type="SAM" id="Phobius"/>
    </source>
</evidence>
<dbReference type="Pfam" id="PF00873">
    <property type="entry name" value="ACR_tran"/>
    <property type="match status" value="1"/>
</dbReference>
<dbReference type="InterPro" id="IPR027463">
    <property type="entry name" value="AcrB_DN_DC_subdom"/>
</dbReference>
<evidence type="ECO:0000313" key="2">
    <source>
        <dbReference type="EMBL" id="RKH32876.1"/>
    </source>
</evidence>
<keyword evidence="1" id="KW-0812">Transmembrane</keyword>
<dbReference type="Proteomes" id="UP000272888">
    <property type="component" value="Unassembled WGS sequence"/>
</dbReference>
<gene>
    <name evidence="2" type="ORF">D7V93_44000</name>
</gene>
<comment type="caution">
    <text evidence="2">The sequence shown here is derived from an EMBL/GenBank/DDBJ whole genome shotgun (WGS) entry which is preliminary data.</text>
</comment>
<keyword evidence="1" id="KW-1133">Transmembrane helix</keyword>